<evidence type="ECO:0000256" key="7">
    <source>
        <dbReference type="SAM" id="Phobius"/>
    </source>
</evidence>
<evidence type="ECO:0000256" key="3">
    <source>
        <dbReference type="ARBA" id="ARBA00022475"/>
    </source>
</evidence>
<comment type="similarity">
    <text evidence="2">Belongs to the EamA transporter family.</text>
</comment>
<evidence type="ECO:0000259" key="8">
    <source>
        <dbReference type="Pfam" id="PF00892"/>
    </source>
</evidence>
<dbReference type="GO" id="GO:0005886">
    <property type="term" value="C:plasma membrane"/>
    <property type="evidence" value="ECO:0007669"/>
    <property type="project" value="UniProtKB-SubCell"/>
</dbReference>
<evidence type="ECO:0000256" key="1">
    <source>
        <dbReference type="ARBA" id="ARBA00004651"/>
    </source>
</evidence>
<comment type="subcellular location">
    <subcellularLocation>
        <location evidence="1">Cell membrane</location>
        <topology evidence="1">Multi-pass membrane protein</topology>
    </subcellularLocation>
</comment>
<dbReference type="AlphaFoldDB" id="A0A940SFM6"/>
<feature type="transmembrane region" description="Helical" evidence="7">
    <location>
        <begin position="176"/>
        <end position="197"/>
    </location>
</feature>
<dbReference type="RefSeq" id="WP_209402416.1">
    <property type="nucleotide sequence ID" value="NZ_JAGIYQ010000002.1"/>
</dbReference>
<evidence type="ECO:0000313" key="10">
    <source>
        <dbReference type="Proteomes" id="UP000682134"/>
    </source>
</evidence>
<feature type="transmembrane region" description="Helical" evidence="7">
    <location>
        <begin position="124"/>
        <end position="143"/>
    </location>
</feature>
<gene>
    <name evidence="9" type="ORF">J5Y03_03030</name>
</gene>
<feature type="domain" description="EamA" evidence="8">
    <location>
        <begin position="152"/>
        <end position="289"/>
    </location>
</feature>
<keyword evidence="10" id="KW-1185">Reference proteome</keyword>
<accession>A0A940SFM6</accession>
<protein>
    <submittedName>
        <fullName evidence="9">DMT family transporter</fullName>
    </submittedName>
</protein>
<dbReference type="InterPro" id="IPR000620">
    <property type="entry name" value="EamA_dom"/>
</dbReference>
<feature type="domain" description="EamA" evidence="8">
    <location>
        <begin position="9"/>
        <end position="140"/>
    </location>
</feature>
<feature type="transmembrane region" description="Helical" evidence="7">
    <location>
        <begin position="9"/>
        <end position="29"/>
    </location>
</feature>
<feature type="transmembrane region" description="Helical" evidence="7">
    <location>
        <begin position="99"/>
        <end position="117"/>
    </location>
</feature>
<reference evidence="9" key="1">
    <citation type="submission" date="2021-04" db="EMBL/GenBank/DDBJ databases">
        <title>Genome seq and assembly of Bacillus sp.</title>
        <authorList>
            <person name="Chhetri G."/>
        </authorList>
    </citation>
    <scope>NUCLEOTIDE SEQUENCE</scope>
    <source>
        <strain evidence="9">RG28</strain>
    </source>
</reference>
<dbReference type="Proteomes" id="UP000682134">
    <property type="component" value="Unassembled WGS sequence"/>
</dbReference>
<feature type="transmembrane region" description="Helical" evidence="7">
    <location>
        <begin position="68"/>
        <end position="87"/>
    </location>
</feature>
<sequence length="308" mass="35299">MKYKLLSTIFLLIIAFIWGFTFFIVGQAITIVQPFTFNTIRFLIASIALIIVQSFLNRDKQTKSKNKVGFIYPGIILGFFLFIGLSFQTFSLATTSRSNLGIISLLSILFVPLLLFFKENKKQNTLSIITLLIAIIGLIIQLLTNKFTFNITNILTIICAISFSFHIIFSKKFTATFDILSLTTVQVVSVCLFSWTFALIFENWQVVFNHNLWSNKLFMASVLFTAFFSTGIAFFIQMYAQKYITPTKVAIILSTQTIFSTLTDHYFDGRHLTKYILISCFLLFISILLSEINLTKKDRKKEITTHIM</sequence>
<evidence type="ECO:0000256" key="2">
    <source>
        <dbReference type="ARBA" id="ARBA00007362"/>
    </source>
</evidence>
<keyword evidence="4 7" id="KW-0812">Transmembrane</keyword>
<dbReference type="EMBL" id="JAGIYQ010000002">
    <property type="protein sequence ID" value="MBP0724157.1"/>
    <property type="molecule type" value="Genomic_DNA"/>
</dbReference>
<feature type="transmembrane region" description="Helical" evidence="7">
    <location>
        <begin position="275"/>
        <end position="294"/>
    </location>
</feature>
<dbReference type="PANTHER" id="PTHR42920">
    <property type="entry name" value="OS03G0707200 PROTEIN-RELATED"/>
    <property type="match status" value="1"/>
</dbReference>
<feature type="transmembrane region" description="Helical" evidence="7">
    <location>
        <begin position="149"/>
        <end position="169"/>
    </location>
</feature>
<dbReference type="Pfam" id="PF00892">
    <property type="entry name" value="EamA"/>
    <property type="match status" value="2"/>
</dbReference>
<name>A0A940SFM6_9BACI</name>
<organism evidence="9 10">
    <name type="scientific">Gottfriedia endophytica</name>
    <dbReference type="NCBI Taxonomy" id="2820819"/>
    <lineage>
        <taxon>Bacteria</taxon>
        <taxon>Bacillati</taxon>
        <taxon>Bacillota</taxon>
        <taxon>Bacilli</taxon>
        <taxon>Bacillales</taxon>
        <taxon>Bacillaceae</taxon>
        <taxon>Gottfriedia</taxon>
    </lineage>
</organism>
<evidence type="ECO:0000313" key="9">
    <source>
        <dbReference type="EMBL" id="MBP0724157.1"/>
    </source>
</evidence>
<feature type="transmembrane region" description="Helical" evidence="7">
    <location>
        <begin position="217"/>
        <end position="236"/>
    </location>
</feature>
<dbReference type="InterPro" id="IPR051258">
    <property type="entry name" value="Diverse_Substrate_Transporter"/>
</dbReference>
<evidence type="ECO:0000256" key="6">
    <source>
        <dbReference type="ARBA" id="ARBA00023136"/>
    </source>
</evidence>
<evidence type="ECO:0000256" key="5">
    <source>
        <dbReference type="ARBA" id="ARBA00022989"/>
    </source>
</evidence>
<keyword evidence="5 7" id="KW-1133">Transmembrane helix</keyword>
<feature type="transmembrane region" description="Helical" evidence="7">
    <location>
        <begin position="243"/>
        <end position="263"/>
    </location>
</feature>
<feature type="transmembrane region" description="Helical" evidence="7">
    <location>
        <begin position="35"/>
        <end position="56"/>
    </location>
</feature>
<dbReference type="InterPro" id="IPR037185">
    <property type="entry name" value="EmrE-like"/>
</dbReference>
<keyword evidence="6 7" id="KW-0472">Membrane</keyword>
<evidence type="ECO:0000256" key="4">
    <source>
        <dbReference type="ARBA" id="ARBA00022692"/>
    </source>
</evidence>
<comment type="caution">
    <text evidence="9">The sequence shown here is derived from an EMBL/GenBank/DDBJ whole genome shotgun (WGS) entry which is preliminary data.</text>
</comment>
<keyword evidence="3" id="KW-1003">Cell membrane</keyword>
<proteinExistence type="inferred from homology"/>
<dbReference type="PANTHER" id="PTHR42920:SF5">
    <property type="entry name" value="EAMA DOMAIN-CONTAINING PROTEIN"/>
    <property type="match status" value="1"/>
</dbReference>
<dbReference type="SUPFAM" id="SSF103481">
    <property type="entry name" value="Multidrug resistance efflux transporter EmrE"/>
    <property type="match status" value="2"/>
</dbReference>